<dbReference type="PANTHER" id="PTHR30185:SF18">
    <property type="entry name" value="TRANSCRIPTIONAL REGULATOR MTLR"/>
    <property type="match status" value="1"/>
</dbReference>
<sequence>MYKKSILDKQEWLICEIIEILALNETGLSKKALCEQLGVSETAVKVALLQLDEDFNSGDTPYMIIKKNNVQLVGKGKINFNEKIYDYIKKSINYQILMAFYTKGNGRVENLGAKLNVSEASVFRRIKRLTPLLEGFNLKIAQGVMLGDESQIRFFYYSLFLGIDFKFEESIENGSIMTIIERFEEYFDFNVNDSSLVRVKIWLKVTSQRMTVNDQDNHNISSVLEDMVTNNSLFDSVEEEFGEIIKQFKDKVDVHFESALLYAWTIAFVSVPWSTFVAHDFVAINRRNNNKLQQAVEFLENGFEKSLGIQISGGDLSESLYPICTEAFCFHGILKSVSTTMMETYRVKSDNALVRKNVEEAMDAMIEEVKDQPEWHQFYLRYGVSFANSVMEIFNSRLLAKEQLLTVGVDLNTDERVKDVFIMYVSQLLNGNLRVNLDVYDSNRNYDLVVTNFMNKNYLNSTLEKYIITGLGTDNDVTGVEQKLTAILKKYYHEN</sequence>
<keyword evidence="5" id="KW-1185">Reference proteome</keyword>
<dbReference type="OrthoDB" id="2192016at2"/>
<dbReference type="Pfam" id="PF05043">
    <property type="entry name" value="Mga"/>
    <property type="match status" value="1"/>
</dbReference>
<name>A0A0R1HME7_9LACO</name>
<evidence type="ECO:0000256" key="2">
    <source>
        <dbReference type="ARBA" id="ARBA00023163"/>
    </source>
</evidence>
<dbReference type="InterPro" id="IPR050661">
    <property type="entry name" value="BglG_antiterminators"/>
</dbReference>
<keyword evidence="1" id="KW-0805">Transcription regulation</keyword>
<evidence type="ECO:0000313" key="4">
    <source>
        <dbReference type="EMBL" id="KRK45619.1"/>
    </source>
</evidence>
<keyword evidence="2" id="KW-0804">Transcription</keyword>
<dbReference type="Proteomes" id="UP000051450">
    <property type="component" value="Unassembled WGS sequence"/>
</dbReference>
<dbReference type="STRING" id="1423719.FC66_GL001269"/>
<comment type="caution">
    <text evidence="4">The sequence shown here is derived from an EMBL/GenBank/DDBJ whole genome shotgun (WGS) entry which is preliminary data.</text>
</comment>
<evidence type="ECO:0000259" key="3">
    <source>
        <dbReference type="Pfam" id="PF05043"/>
    </source>
</evidence>
<dbReference type="PATRIC" id="fig|1423719.4.peg.1290"/>
<dbReference type="AlphaFoldDB" id="A0A0R1HME7"/>
<dbReference type="RefSeq" id="WP_057974326.1">
    <property type="nucleotide sequence ID" value="NZ_AZDI01000006.1"/>
</dbReference>
<accession>A0A0R1HME7</accession>
<evidence type="ECO:0000256" key="1">
    <source>
        <dbReference type="ARBA" id="ARBA00023015"/>
    </source>
</evidence>
<reference evidence="4 5" key="1">
    <citation type="journal article" date="2015" name="Genome Announc.">
        <title>Expanding the biotechnology potential of lactobacilli through comparative genomics of 213 strains and associated genera.</title>
        <authorList>
            <person name="Sun Z."/>
            <person name="Harris H.M."/>
            <person name="McCann A."/>
            <person name="Guo C."/>
            <person name="Argimon S."/>
            <person name="Zhang W."/>
            <person name="Yang X."/>
            <person name="Jeffery I.B."/>
            <person name="Cooney J.C."/>
            <person name="Kagawa T.F."/>
            <person name="Liu W."/>
            <person name="Song Y."/>
            <person name="Salvetti E."/>
            <person name="Wrobel A."/>
            <person name="Rasinkangas P."/>
            <person name="Parkhill J."/>
            <person name="Rea M.C."/>
            <person name="O'Sullivan O."/>
            <person name="Ritari J."/>
            <person name="Douillard F.P."/>
            <person name="Paul Ross R."/>
            <person name="Yang R."/>
            <person name="Briner A.E."/>
            <person name="Felis G.E."/>
            <person name="de Vos W.M."/>
            <person name="Barrangou R."/>
            <person name="Klaenhammer T.R."/>
            <person name="Caufield P.W."/>
            <person name="Cui Y."/>
            <person name="Zhang H."/>
            <person name="O'Toole P.W."/>
        </authorList>
    </citation>
    <scope>NUCLEOTIDE SEQUENCE [LARGE SCALE GENOMIC DNA]</scope>
    <source>
        <strain evidence="4 5">DSM 15638</strain>
    </source>
</reference>
<feature type="domain" description="Mga helix-turn-helix" evidence="3">
    <location>
        <begin position="80"/>
        <end position="160"/>
    </location>
</feature>
<dbReference type="GeneID" id="83549255"/>
<dbReference type="InterPro" id="IPR007737">
    <property type="entry name" value="Mga_HTH"/>
</dbReference>
<evidence type="ECO:0000313" key="5">
    <source>
        <dbReference type="Proteomes" id="UP000051450"/>
    </source>
</evidence>
<gene>
    <name evidence="4" type="ORF">FC66_GL001269</name>
</gene>
<organism evidence="4 5">
    <name type="scientific">Dellaglioa algida DSM 15638</name>
    <dbReference type="NCBI Taxonomy" id="1423719"/>
    <lineage>
        <taxon>Bacteria</taxon>
        <taxon>Bacillati</taxon>
        <taxon>Bacillota</taxon>
        <taxon>Bacilli</taxon>
        <taxon>Lactobacillales</taxon>
        <taxon>Lactobacillaceae</taxon>
        <taxon>Dellaglioa</taxon>
    </lineage>
</organism>
<dbReference type="EMBL" id="AZDI01000006">
    <property type="protein sequence ID" value="KRK45619.1"/>
    <property type="molecule type" value="Genomic_DNA"/>
</dbReference>
<dbReference type="PANTHER" id="PTHR30185">
    <property type="entry name" value="CRYPTIC BETA-GLUCOSIDE BGL OPERON ANTITERMINATOR"/>
    <property type="match status" value="1"/>
</dbReference>
<proteinExistence type="predicted"/>
<protein>
    <recommendedName>
        <fullName evidence="3">Mga helix-turn-helix domain-containing protein</fullName>
    </recommendedName>
</protein>